<dbReference type="GO" id="GO:0043531">
    <property type="term" value="F:ADP binding"/>
    <property type="evidence" value="ECO:0007669"/>
    <property type="project" value="InterPro"/>
</dbReference>
<dbReference type="InterPro" id="IPR036388">
    <property type="entry name" value="WH-like_DNA-bd_sf"/>
</dbReference>
<evidence type="ECO:0008006" key="14">
    <source>
        <dbReference type="Google" id="ProtNLM"/>
    </source>
</evidence>
<dbReference type="FunFam" id="1.10.10.10:FF:000322">
    <property type="entry name" value="Probable disease resistance protein At1g63360"/>
    <property type="match status" value="1"/>
</dbReference>
<accession>A0A0D3GNV3</accession>
<dbReference type="Gene3D" id="3.80.10.10">
    <property type="entry name" value="Ribonuclease Inhibitor"/>
    <property type="match status" value="1"/>
</dbReference>
<evidence type="ECO:0000256" key="7">
    <source>
        <dbReference type="SAM" id="Coils"/>
    </source>
</evidence>
<dbReference type="InterPro" id="IPR055414">
    <property type="entry name" value="LRR_R13L4/SHOC2-like"/>
</dbReference>
<evidence type="ECO:0000259" key="9">
    <source>
        <dbReference type="Pfam" id="PF18052"/>
    </source>
</evidence>
<proteinExistence type="inferred from homology"/>
<keyword evidence="5" id="KW-0611">Plant defense</keyword>
<feature type="domain" description="Disease resistance protein winged helix" evidence="10">
    <location>
        <begin position="434"/>
        <end position="510"/>
    </location>
</feature>
<dbReference type="Gramene" id="OBART07G07840.1">
    <property type="protein sequence ID" value="OBART07G07840.1"/>
    <property type="gene ID" value="OBART07G07840"/>
</dbReference>
<keyword evidence="2" id="KW-0433">Leucine-rich repeat</keyword>
<evidence type="ECO:0000256" key="1">
    <source>
        <dbReference type="ARBA" id="ARBA00008894"/>
    </source>
</evidence>
<protein>
    <recommendedName>
        <fullName evidence="14">AAA+ ATPase domain-containing protein</fullName>
    </recommendedName>
</protein>
<feature type="coiled-coil region" evidence="7">
    <location>
        <begin position="117"/>
        <end position="144"/>
    </location>
</feature>
<dbReference type="InterPro" id="IPR041118">
    <property type="entry name" value="Rx_N"/>
</dbReference>
<dbReference type="eggNOG" id="KOG4658">
    <property type="taxonomic scope" value="Eukaryota"/>
</dbReference>
<dbReference type="Pfam" id="PF23598">
    <property type="entry name" value="LRR_14"/>
    <property type="match status" value="1"/>
</dbReference>
<reference evidence="12" key="2">
    <citation type="submission" date="2015-03" db="UniProtKB">
        <authorList>
            <consortium name="EnsemblPlants"/>
        </authorList>
    </citation>
    <scope>IDENTIFICATION</scope>
</reference>
<comment type="similarity">
    <text evidence="1">Belongs to the disease resistance NB-LRR family.</text>
</comment>
<dbReference type="Gene3D" id="1.10.10.10">
    <property type="entry name" value="Winged helix-like DNA-binding domain superfamily/Winged helix DNA-binding domain"/>
    <property type="match status" value="1"/>
</dbReference>
<dbReference type="Pfam" id="PF00931">
    <property type="entry name" value="NB-ARC"/>
    <property type="match status" value="1"/>
</dbReference>
<dbReference type="InterPro" id="IPR038005">
    <property type="entry name" value="RX-like_CC"/>
</dbReference>
<dbReference type="Pfam" id="PF18052">
    <property type="entry name" value="Rx_N"/>
    <property type="match status" value="1"/>
</dbReference>
<dbReference type="EnsemblPlants" id="OBART07G07840.1">
    <property type="protein sequence ID" value="OBART07G07840.1"/>
    <property type="gene ID" value="OBART07G07840"/>
</dbReference>
<evidence type="ECO:0000259" key="10">
    <source>
        <dbReference type="Pfam" id="PF23559"/>
    </source>
</evidence>
<evidence type="ECO:0000256" key="6">
    <source>
        <dbReference type="ARBA" id="ARBA00023054"/>
    </source>
</evidence>
<dbReference type="Gene3D" id="3.40.50.300">
    <property type="entry name" value="P-loop containing nucleotide triphosphate hydrolases"/>
    <property type="match status" value="1"/>
</dbReference>
<organism evidence="12">
    <name type="scientific">Oryza barthii</name>
    <dbReference type="NCBI Taxonomy" id="65489"/>
    <lineage>
        <taxon>Eukaryota</taxon>
        <taxon>Viridiplantae</taxon>
        <taxon>Streptophyta</taxon>
        <taxon>Embryophyta</taxon>
        <taxon>Tracheophyta</taxon>
        <taxon>Spermatophyta</taxon>
        <taxon>Magnoliopsida</taxon>
        <taxon>Liliopsida</taxon>
        <taxon>Poales</taxon>
        <taxon>Poaceae</taxon>
        <taxon>BOP clade</taxon>
        <taxon>Oryzoideae</taxon>
        <taxon>Oryzeae</taxon>
        <taxon>Oryzinae</taxon>
        <taxon>Oryza</taxon>
    </lineage>
</organism>
<dbReference type="AlphaFoldDB" id="A0A0D3GNV3"/>
<dbReference type="HOGENOM" id="CLU_000837_25_0_1"/>
<evidence type="ECO:0000256" key="5">
    <source>
        <dbReference type="ARBA" id="ARBA00022821"/>
    </source>
</evidence>
<dbReference type="InterPro" id="IPR027417">
    <property type="entry name" value="P-loop_NTPase"/>
</dbReference>
<dbReference type="PaxDb" id="65489-OBART07G07840.1"/>
<feature type="domain" description="NB-ARC" evidence="8">
    <location>
        <begin position="177"/>
        <end position="348"/>
    </location>
</feature>
<dbReference type="GO" id="GO:0009626">
    <property type="term" value="P:plant-type hypersensitive response"/>
    <property type="evidence" value="ECO:0007669"/>
    <property type="project" value="UniProtKB-ARBA"/>
</dbReference>
<keyword evidence="4" id="KW-0547">Nucleotide-binding</keyword>
<dbReference type="Gene3D" id="1.10.8.430">
    <property type="entry name" value="Helical domain of apoptotic protease-activating factors"/>
    <property type="match status" value="1"/>
</dbReference>
<dbReference type="CDD" id="cd14798">
    <property type="entry name" value="RX-CC_like"/>
    <property type="match status" value="1"/>
</dbReference>
<evidence type="ECO:0000259" key="11">
    <source>
        <dbReference type="Pfam" id="PF23598"/>
    </source>
</evidence>
<dbReference type="GO" id="GO:0002758">
    <property type="term" value="P:innate immune response-activating signaling pathway"/>
    <property type="evidence" value="ECO:0007669"/>
    <property type="project" value="UniProtKB-ARBA"/>
</dbReference>
<dbReference type="Gene3D" id="1.20.5.4130">
    <property type="match status" value="1"/>
</dbReference>
<evidence type="ECO:0000259" key="8">
    <source>
        <dbReference type="Pfam" id="PF00931"/>
    </source>
</evidence>
<dbReference type="InterPro" id="IPR032675">
    <property type="entry name" value="LRR_dom_sf"/>
</dbReference>
<feature type="domain" description="Disease resistance N-terminal" evidence="9">
    <location>
        <begin position="7"/>
        <end position="91"/>
    </location>
</feature>
<feature type="domain" description="Disease resistance R13L4/SHOC-2-like LRR" evidence="11">
    <location>
        <begin position="569"/>
        <end position="932"/>
    </location>
</feature>
<sequence length="950" mass="107898">MEIVTGAINTLLLKFAKLLVGDCKLQKGVKKEIESLQKELISLGAALRKVSEVPVDQIDEQVKIWTRDVRELSYDIEDSIDTFMVSAGKDGHPVAELFSFKGMIDRTNNLFKKVVAHHQIAREIKDIKKLLEDASKRRERYKVDDAVIVAPRSESVDPRVGAMYRKETELIGLDGPKNLIVKTLMEGDGTTGRQRNIISVVGFGGLGKTTIANALLHELKVNFDCHFFISVSLKPDIRNILKSMLHQLDNKSYANIFEGLEDFQLINKIREFLQNQRFLCVIDDIWEESAWDVIKLALPDGDHGSKIITTTRKMAVAKRVGGAVFELKPLSYDDSYKLLSKRVFDTEDGFPLELSEVTRRILKKCGGLPLAIITIASLLASKPMQIQEWEKVNNSIGLGLGNNLDVDNMRKILSLSYYDLPPHLKTCLLYLSKYPEDTIIRKDILIWSWIAEGFITNEGEQHGKSLQEIGEAYFNELLNKSLIQAVDIGNICDRDGQVHACQVHDMVLELTNMLSAEEGFVTLMPSDDKEEGILVPAVPKKVRRLSYSYRFRNSTNGYATAHARGSLSQVRSFTAIGDVRSLPPLTIFRVLRVLILGNCLRLEDKHLKDFGKLYNLRFLRLGNIRKLPKCIGNLQFLQTLDIRDASSVIQLPPSFVRLRQLVRMIAHRVRLPYDLTLENMKSLQELQCVGLTENLMQGLCDLTGLRILNLLLSSDDDCDIFREAFINSLQKHNGLQQLTLKTPGRFSLDFMQGAPCCLQRFVSNGLFYRGFPQRVNSSLSCLTILSIKLDNYMKQEYLVTLAELPSLRFLRINAFYAMEMKDVKVEDKKRRLIIYSGACAFRCLQEFHFYCKRMGLLFEPRAMQELRRLCLQFSVQRTIDALGEIDIGLENLPSLQHVFVDLGRSETPGEEIQEAEAAIRKATNDHHNNPSLDFGSVDAMLSSRMRLRIQ</sequence>
<dbReference type="SUPFAM" id="SSF52540">
    <property type="entry name" value="P-loop containing nucleoside triphosphate hydrolases"/>
    <property type="match status" value="1"/>
</dbReference>
<dbReference type="InterPro" id="IPR058922">
    <property type="entry name" value="WHD_DRP"/>
</dbReference>
<dbReference type="PANTHER" id="PTHR23155">
    <property type="entry name" value="DISEASE RESISTANCE PROTEIN RP"/>
    <property type="match status" value="1"/>
</dbReference>
<evidence type="ECO:0000256" key="4">
    <source>
        <dbReference type="ARBA" id="ARBA00022741"/>
    </source>
</evidence>
<keyword evidence="6 7" id="KW-0175">Coiled coil</keyword>
<dbReference type="InterPro" id="IPR002182">
    <property type="entry name" value="NB-ARC"/>
</dbReference>
<dbReference type="Proteomes" id="UP000026960">
    <property type="component" value="Chromosome 7"/>
</dbReference>
<dbReference type="Pfam" id="PF23559">
    <property type="entry name" value="WHD_DRP"/>
    <property type="match status" value="1"/>
</dbReference>
<dbReference type="FunFam" id="3.40.50.300:FF:001091">
    <property type="entry name" value="Probable disease resistance protein At1g61300"/>
    <property type="match status" value="1"/>
</dbReference>
<evidence type="ECO:0000256" key="3">
    <source>
        <dbReference type="ARBA" id="ARBA00022737"/>
    </source>
</evidence>
<dbReference type="SUPFAM" id="SSF52058">
    <property type="entry name" value="L domain-like"/>
    <property type="match status" value="1"/>
</dbReference>
<reference evidence="12" key="1">
    <citation type="journal article" date="2009" name="Rice">
        <title>De Novo Next Generation Sequencing of Plant Genomes.</title>
        <authorList>
            <person name="Rounsley S."/>
            <person name="Marri P.R."/>
            <person name="Yu Y."/>
            <person name="He R."/>
            <person name="Sisneros N."/>
            <person name="Goicoechea J.L."/>
            <person name="Lee S.J."/>
            <person name="Angelova A."/>
            <person name="Kudrna D."/>
            <person name="Luo M."/>
            <person name="Affourtit J."/>
            <person name="Desany B."/>
            <person name="Knight J."/>
            <person name="Niazi F."/>
            <person name="Egholm M."/>
            <person name="Wing R.A."/>
        </authorList>
    </citation>
    <scope>NUCLEOTIDE SEQUENCE [LARGE SCALE GENOMIC DNA]</scope>
    <source>
        <strain evidence="12">cv. IRGC 105608</strain>
    </source>
</reference>
<dbReference type="PANTHER" id="PTHR23155:SF1201">
    <property type="entry name" value="OS02G0301800 PROTEIN"/>
    <property type="match status" value="1"/>
</dbReference>
<dbReference type="InterPro" id="IPR042197">
    <property type="entry name" value="Apaf_helical"/>
</dbReference>
<evidence type="ECO:0000256" key="2">
    <source>
        <dbReference type="ARBA" id="ARBA00022614"/>
    </source>
</evidence>
<evidence type="ECO:0000313" key="12">
    <source>
        <dbReference type="EnsemblPlants" id="OBART07G07840.1"/>
    </source>
</evidence>
<dbReference type="InterPro" id="IPR044974">
    <property type="entry name" value="Disease_R_plants"/>
</dbReference>
<keyword evidence="3" id="KW-0677">Repeat</keyword>
<dbReference type="PRINTS" id="PR00364">
    <property type="entry name" value="DISEASERSIST"/>
</dbReference>
<evidence type="ECO:0000313" key="13">
    <source>
        <dbReference type="Proteomes" id="UP000026960"/>
    </source>
</evidence>
<dbReference type="STRING" id="65489.A0A0D3GNV3"/>
<dbReference type="GO" id="GO:0042742">
    <property type="term" value="P:defense response to bacterium"/>
    <property type="evidence" value="ECO:0007669"/>
    <property type="project" value="UniProtKB-ARBA"/>
</dbReference>
<name>A0A0D3GNV3_9ORYZ</name>
<keyword evidence="13" id="KW-1185">Reference proteome</keyword>